<feature type="transmembrane region" description="Helical" evidence="2">
    <location>
        <begin position="53"/>
        <end position="74"/>
    </location>
</feature>
<dbReference type="GeneID" id="14866797"/>
<accession>F4QBG1</accession>
<keyword evidence="2" id="KW-1133">Transmembrane helix</keyword>
<evidence type="ECO:0000256" key="1">
    <source>
        <dbReference type="SAM" id="MobiDB-lite"/>
    </source>
</evidence>
<evidence type="ECO:0000313" key="4">
    <source>
        <dbReference type="Proteomes" id="UP000007797"/>
    </source>
</evidence>
<feature type="transmembrane region" description="Helical" evidence="2">
    <location>
        <begin position="162"/>
        <end position="182"/>
    </location>
</feature>
<feature type="transmembrane region" description="Helical" evidence="2">
    <location>
        <begin position="210"/>
        <end position="233"/>
    </location>
</feature>
<feature type="compositionally biased region" description="Low complexity" evidence="1">
    <location>
        <begin position="18"/>
        <end position="32"/>
    </location>
</feature>
<keyword evidence="4" id="KW-1185">Reference proteome</keyword>
<feature type="transmembrane region" description="Helical" evidence="2">
    <location>
        <begin position="239"/>
        <end position="258"/>
    </location>
</feature>
<feature type="transmembrane region" description="Helical" evidence="2">
    <location>
        <begin position="86"/>
        <end position="103"/>
    </location>
</feature>
<gene>
    <name evidence="3" type="ORF">DFA_10807</name>
</gene>
<feature type="region of interest" description="Disordered" evidence="1">
    <location>
        <begin position="18"/>
        <end position="41"/>
    </location>
</feature>
<dbReference type="KEGG" id="dfa:DFA_10807"/>
<sequence length="318" mass="36735">MNSNLLAYSSQTIVSSLPSIPSSSSIPLNNNKQQKEKEKEKKKKKKNVLLSDLIYLIIFIPICYLCYYLPSFYIESFDYLFDTSKYVLWISSIIIGYTYVNLVTESRDYPFYCRNKTHRDFIQLLIILTLMYFIAPSKALMGNSNGDSTTTTTTTTTANQTFIYNYVTYFIPYFIAIHFTYLDHNLLVLRKAGHKLGTPSLWKTYNFQEIIAIVPMILLVLSLLTWHLYLIAINGLWKYYLIVYGTVLSIVLTINYILAKTHYLHIHHYIIFGSLIPFTAFNNALSSFCLGVATGITVEGVSRWSMAKLWYPGIRTFK</sequence>
<evidence type="ECO:0000256" key="2">
    <source>
        <dbReference type="SAM" id="Phobius"/>
    </source>
</evidence>
<dbReference type="OrthoDB" id="441660at2759"/>
<dbReference type="OMA" id="YVACINN"/>
<reference evidence="4" key="1">
    <citation type="journal article" date="2011" name="Genome Res.">
        <title>Phylogeny-wide analysis of social amoeba genomes highlights ancient origins for complex intercellular communication.</title>
        <authorList>
            <person name="Heidel A.J."/>
            <person name="Lawal H.M."/>
            <person name="Felder M."/>
            <person name="Schilde C."/>
            <person name="Helps N.R."/>
            <person name="Tunggal B."/>
            <person name="Rivero F."/>
            <person name="John U."/>
            <person name="Schleicher M."/>
            <person name="Eichinger L."/>
            <person name="Platzer M."/>
            <person name="Noegel A.A."/>
            <person name="Schaap P."/>
            <person name="Gloeckner G."/>
        </authorList>
    </citation>
    <scope>NUCLEOTIDE SEQUENCE [LARGE SCALE GENOMIC DNA]</scope>
    <source>
        <strain evidence="4">SH3</strain>
    </source>
</reference>
<organism evidence="3 4">
    <name type="scientific">Cavenderia fasciculata</name>
    <name type="common">Slime mold</name>
    <name type="synonym">Dictyostelium fasciculatum</name>
    <dbReference type="NCBI Taxonomy" id="261658"/>
    <lineage>
        <taxon>Eukaryota</taxon>
        <taxon>Amoebozoa</taxon>
        <taxon>Evosea</taxon>
        <taxon>Eumycetozoa</taxon>
        <taxon>Dictyostelia</taxon>
        <taxon>Acytosteliales</taxon>
        <taxon>Cavenderiaceae</taxon>
        <taxon>Cavenderia</taxon>
    </lineage>
</organism>
<name>F4QBG1_CACFS</name>
<dbReference type="EMBL" id="GL883027">
    <property type="protein sequence ID" value="EGG14933.1"/>
    <property type="molecule type" value="Genomic_DNA"/>
</dbReference>
<keyword evidence="2" id="KW-0472">Membrane</keyword>
<dbReference type="RefSeq" id="XP_004351449.1">
    <property type="nucleotide sequence ID" value="XM_004351397.1"/>
</dbReference>
<keyword evidence="2" id="KW-0812">Transmembrane</keyword>
<evidence type="ECO:0000313" key="3">
    <source>
        <dbReference type="EMBL" id="EGG14933.1"/>
    </source>
</evidence>
<dbReference type="Proteomes" id="UP000007797">
    <property type="component" value="Unassembled WGS sequence"/>
</dbReference>
<dbReference type="AlphaFoldDB" id="F4QBG1"/>
<proteinExistence type="predicted"/>
<protein>
    <submittedName>
        <fullName evidence="3">Uncharacterized protein</fullName>
    </submittedName>
</protein>
<feature type="transmembrane region" description="Helical" evidence="2">
    <location>
        <begin position="270"/>
        <end position="296"/>
    </location>
</feature>